<accession>A0A1R1QM90</accession>
<accession>A0A1R1S3G9</accession>
<gene>
    <name evidence="2" type="ORF">BW143_09970</name>
</gene>
<evidence type="ECO:0000313" key="2">
    <source>
        <dbReference type="EMBL" id="OMI05753.1"/>
    </source>
</evidence>
<evidence type="ECO:0000259" key="1">
    <source>
        <dbReference type="Pfam" id="PF14040"/>
    </source>
</evidence>
<feature type="domain" description="Deoxyribonuclease NucA/NucB" evidence="1">
    <location>
        <begin position="78"/>
        <end position="141"/>
    </location>
</feature>
<dbReference type="InterPro" id="IPR029476">
    <property type="entry name" value="DNase_NucA_NucB"/>
</dbReference>
<dbReference type="OrthoDB" id="1906360at2"/>
<sequence>MDKIKSLLIGLVVIAAVIIGMTTGDFFSSEHEPAGHKRSSGYDEVLDFPADRYPETGVHIRTAIKKGHSKICTIDRDGADERRKESLKDVPAKSGYDRDEWPMAMCEEGGTGASVEYISPSDNRGAGSWVGNQVSDYPDGTKVLFNIK</sequence>
<dbReference type="Proteomes" id="UP000187367">
    <property type="component" value="Unassembled WGS sequence"/>
</dbReference>
<keyword evidence="3" id="KW-1185">Reference proteome</keyword>
<comment type="caution">
    <text evidence="2">The sequence shown here is derived from an EMBL/GenBank/DDBJ whole genome shotgun (WGS) entry which is preliminary data.</text>
</comment>
<name>A0A1R1QM90_9BACI</name>
<protein>
    <submittedName>
        <fullName evidence="2">Sporulation protein</fullName>
    </submittedName>
</protein>
<dbReference type="AlphaFoldDB" id="A0A1R1QM90"/>
<dbReference type="EMBL" id="MTJL01000017">
    <property type="protein sequence ID" value="OMI05753.1"/>
    <property type="molecule type" value="Genomic_DNA"/>
</dbReference>
<proteinExistence type="predicted"/>
<dbReference type="RefSeq" id="WP_076758190.1">
    <property type="nucleotide sequence ID" value="NZ_JARMMH010000007.1"/>
</dbReference>
<organism evidence="2 3">
    <name type="scientific">Bacillus swezeyi</name>
    <dbReference type="NCBI Taxonomy" id="1925020"/>
    <lineage>
        <taxon>Bacteria</taxon>
        <taxon>Bacillati</taxon>
        <taxon>Bacillota</taxon>
        <taxon>Bacilli</taxon>
        <taxon>Bacillales</taxon>
        <taxon>Bacillaceae</taxon>
        <taxon>Bacillus</taxon>
    </lineage>
</organism>
<reference evidence="2 3" key="1">
    <citation type="submission" date="2017-01" db="EMBL/GenBank/DDBJ databases">
        <title>Bacillus phylogenomics.</title>
        <authorList>
            <person name="Dunlap C."/>
        </authorList>
    </citation>
    <scope>NUCLEOTIDE SEQUENCE [LARGE SCALE GENOMIC DNA]</scope>
    <source>
        <strain evidence="2 3">NRRL B-41282</strain>
    </source>
</reference>
<dbReference type="Pfam" id="PF14040">
    <property type="entry name" value="DNase_NucA_NucB"/>
    <property type="match status" value="1"/>
</dbReference>
<evidence type="ECO:0000313" key="3">
    <source>
        <dbReference type="Proteomes" id="UP000187367"/>
    </source>
</evidence>